<feature type="domain" description="Protein kinase" evidence="8">
    <location>
        <begin position="90"/>
        <end position="249"/>
    </location>
</feature>
<dbReference type="HOGENOM" id="CLU_1117871_0_0_1"/>
<feature type="binding site" evidence="6">
    <location>
        <position position="124"/>
    </location>
    <ligand>
        <name>ATP</name>
        <dbReference type="ChEBI" id="CHEBI:30616"/>
    </ligand>
</feature>
<keyword evidence="5 6" id="KW-0067">ATP-binding</keyword>
<dbReference type="eggNOG" id="KOG0614">
    <property type="taxonomic scope" value="Eukaryota"/>
</dbReference>
<dbReference type="PANTHER" id="PTHR24353">
    <property type="entry name" value="CYCLIC NUCLEOTIDE-DEPENDENT PROTEIN KINASE"/>
    <property type="match status" value="1"/>
</dbReference>
<dbReference type="GO" id="GO:0004674">
    <property type="term" value="F:protein serine/threonine kinase activity"/>
    <property type="evidence" value="ECO:0007669"/>
    <property type="project" value="UniProtKB-KW"/>
</dbReference>
<dbReference type="AlphaFoldDB" id="H2ZCA4"/>
<organism evidence="9 10">
    <name type="scientific">Ciona savignyi</name>
    <name type="common">Pacific transparent sea squirt</name>
    <dbReference type="NCBI Taxonomy" id="51511"/>
    <lineage>
        <taxon>Eukaryota</taxon>
        <taxon>Metazoa</taxon>
        <taxon>Chordata</taxon>
        <taxon>Tunicata</taxon>
        <taxon>Ascidiacea</taxon>
        <taxon>Phlebobranchia</taxon>
        <taxon>Cionidae</taxon>
        <taxon>Ciona</taxon>
    </lineage>
</organism>
<dbReference type="SMART" id="SM00220">
    <property type="entry name" value="S_TKc"/>
    <property type="match status" value="1"/>
</dbReference>
<evidence type="ECO:0000313" key="9">
    <source>
        <dbReference type="Ensembl" id="ENSCSAVP00000015220.1"/>
    </source>
</evidence>
<keyword evidence="1 7" id="KW-0723">Serine/threonine-protein kinase</keyword>
<dbReference type="Gene3D" id="1.10.510.10">
    <property type="entry name" value="Transferase(Phosphotransferase) domain 1"/>
    <property type="match status" value="1"/>
</dbReference>
<evidence type="ECO:0000256" key="2">
    <source>
        <dbReference type="ARBA" id="ARBA00022679"/>
    </source>
</evidence>
<keyword evidence="4" id="KW-0418">Kinase</keyword>
<keyword evidence="10" id="KW-1185">Reference proteome</keyword>
<reference evidence="9" key="3">
    <citation type="submission" date="2025-09" db="UniProtKB">
        <authorList>
            <consortium name="Ensembl"/>
        </authorList>
    </citation>
    <scope>IDENTIFICATION</scope>
</reference>
<evidence type="ECO:0000259" key="8">
    <source>
        <dbReference type="PROSITE" id="PS50011"/>
    </source>
</evidence>
<dbReference type="Proteomes" id="UP000007875">
    <property type="component" value="Unassembled WGS sequence"/>
</dbReference>
<dbReference type="GO" id="GO:0005524">
    <property type="term" value="F:ATP binding"/>
    <property type="evidence" value="ECO:0007669"/>
    <property type="project" value="UniProtKB-UniRule"/>
</dbReference>
<dbReference type="InterPro" id="IPR000719">
    <property type="entry name" value="Prot_kinase_dom"/>
</dbReference>
<keyword evidence="3 6" id="KW-0547">Nucleotide-binding</keyword>
<dbReference type="STRING" id="51511.ENSCSAVP00000015220"/>
<dbReference type="PANTHER" id="PTHR24353:SF147">
    <property type="entry name" value="CGMP-DEPENDENT SERINE_THREONIN PROTEIN KINASE-RELATED"/>
    <property type="match status" value="1"/>
</dbReference>
<protein>
    <recommendedName>
        <fullName evidence="8">Protein kinase domain-containing protein</fullName>
    </recommendedName>
</protein>
<dbReference type="Ensembl" id="ENSCSAVT00000015394.1">
    <property type="protein sequence ID" value="ENSCSAVP00000015220.1"/>
    <property type="gene ID" value="ENSCSAVG00000008928.1"/>
</dbReference>
<sequence>MLDRQAFSSLIGSLAEVSKTPSVPQLPLVVEDHSHLDEADGISSELFSVPEEDEEHVLDDGNHLSAKVTLVTRLSGVTTAILKRTPLNDLEVLRVLGQGGFGCVKLVRVPGIANCAFALKAIRKAKIVQTGQQQHVLAEKNIMLAAKSPFIAKLYRTYKDESRVYMLMDAYLGGEMYGVLKRTGPLDESPARFCAGCVLEALAYLHERGIVYRDLKPENLMLDHRGYVKLVDFGFAKRVRFGFKTWTFC</sequence>
<dbReference type="InterPro" id="IPR008271">
    <property type="entry name" value="Ser/Thr_kinase_AS"/>
</dbReference>
<evidence type="ECO:0000256" key="6">
    <source>
        <dbReference type="PROSITE-ProRule" id="PRU10141"/>
    </source>
</evidence>
<dbReference type="InterPro" id="IPR017441">
    <property type="entry name" value="Protein_kinase_ATP_BS"/>
</dbReference>
<dbReference type="PROSITE" id="PS50011">
    <property type="entry name" value="PROTEIN_KINASE_DOM"/>
    <property type="match status" value="1"/>
</dbReference>
<dbReference type="InParanoid" id="H2ZCA4"/>
<dbReference type="Gene3D" id="3.30.200.20">
    <property type="entry name" value="Phosphorylase Kinase, domain 1"/>
    <property type="match status" value="1"/>
</dbReference>
<dbReference type="PROSITE" id="PS00107">
    <property type="entry name" value="PROTEIN_KINASE_ATP"/>
    <property type="match status" value="1"/>
</dbReference>
<reference evidence="10" key="1">
    <citation type="submission" date="2003-08" db="EMBL/GenBank/DDBJ databases">
        <authorList>
            <person name="Birren B."/>
            <person name="Nusbaum C."/>
            <person name="Abebe A."/>
            <person name="Abouelleil A."/>
            <person name="Adekoya E."/>
            <person name="Ait-zahra M."/>
            <person name="Allen N."/>
            <person name="Allen T."/>
            <person name="An P."/>
            <person name="Anderson M."/>
            <person name="Anderson S."/>
            <person name="Arachchi H."/>
            <person name="Armbruster J."/>
            <person name="Bachantsang P."/>
            <person name="Baldwin J."/>
            <person name="Barry A."/>
            <person name="Bayul T."/>
            <person name="Blitshsteyn B."/>
            <person name="Bloom T."/>
            <person name="Blye J."/>
            <person name="Boguslavskiy L."/>
            <person name="Borowsky M."/>
            <person name="Boukhgalter B."/>
            <person name="Brunache A."/>
            <person name="Butler J."/>
            <person name="Calixte N."/>
            <person name="Calvo S."/>
            <person name="Camarata J."/>
            <person name="Campo K."/>
            <person name="Chang J."/>
            <person name="Cheshatsang Y."/>
            <person name="Citroen M."/>
            <person name="Collymore A."/>
            <person name="Considine T."/>
            <person name="Cook A."/>
            <person name="Cooke P."/>
            <person name="Corum B."/>
            <person name="Cuomo C."/>
            <person name="David R."/>
            <person name="Dawoe T."/>
            <person name="Degray S."/>
            <person name="Dodge S."/>
            <person name="Dooley K."/>
            <person name="Dorje P."/>
            <person name="Dorjee K."/>
            <person name="Dorris L."/>
            <person name="Duffey N."/>
            <person name="Dupes A."/>
            <person name="Elkins T."/>
            <person name="Engels R."/>
            <person name="Erickson J."/>
            <person name="Farina A."/>
            <person name="Faro S."/>
            <person name="Ferreira P."/>
            <person name="Fischer H."/>
            <person name="Fitzgerald M."/>
            <person name="Foley K."/>
            <person name="Gage D."/>
            <person name="Galagan J."/>
            <person name="Gearin G."/>
            <person name="Gnerre S."/>
            <person name="Gnirke A."/>
            <person name="Goyette A."/>
            <person name="Graham J."/>
            <person name="Grandbois E."/>
            <person name="Gyaltsen K."/>
            <person name="Hafez N."/>
            <person name="Hagopian D."/>
            <person name="Hagos B."/>
            <person name="Hall J."/>
            <person name="Hatcher B."/>
            <person name="Heller A."/>
            <person name="Higgins H."/>
            <person name="Honan T."/>
            <person name="Horn A."/>
            <person name="Houde N."/>
            <person name="Hughes L."/>
            <person name="Hulme W."/>
            <person name="Husby E."/>
            <person name="Iliev I."/>
            <person name="Jaffe D."/>
            <person name="Jones C."/>
            <person name="Kamal M."/>
            <person name="Kamat A."/>
            <person name="Kamvysselis M."/>
            <person name="Karlsson E."/>
            <person name="Kells C."/>
            <person name="Kieu A."/>
            <person name="Kisner P."/>
            <person name="Kodira C."/>
            <person name="Kulbokas E."/>
            <person name="Labutti K."/>
            <person name="Lama D."/>
            <person name="Landers T."/>
            <person name="Leger J."/>
            <person name="Levine S."/>
            <person name="Lewis D."/>
            <person name="Lewis T."/>
            <person name="Lindblad-toh K."/>
            <person name="Liu X."/>
            <person name="Lokyitsang T."/>
            <person name="Lokyitsang Y."/>
            <person name="Lucien O."/>
            <person name="Lui A."/>
            <person name="Ma L.J."/>
            <person name="Mabbitt R."/>
            <person name="Macdonald J."/>
            <person name="Maclean C."/>
            <person name="Major J."/>
            <person name="Manning J."/>
            <person name="Marabella R."/>
            <person name="Maru K."/>
            <person name="Matthews C."/>
            <person name="Mauceli E."/>
            <person name="Mccarthy M."/>
            <person name="Mcdonough S."/>
            <person name="Mcghee T."/>
            <person name="Meldrim J."/>
            <person name="Meneus L."/>
            <person name="Mesirov J."/>
            <person name="Mihalev A."/>
            <person name="Mihova T."/>
            <person name="Mikkelsen T."/>
            <person name="Mlenga V."/>
            <person name="Moru K."/>
            <person name="Mozes J."/>
            <person name="Mulrain L."/>
            <person name="Munson G."/>
            <person name="Naylor J."/>
            <person name="Newes C."/>
            <person name="Nguyen C."/>
            <person name="Nguyen N."/>
            <person name="Nguyen T."/>
            <person name="Nicol R."/>
            <person name="Nielsen C."/>
            <person name="Nizzari M."/>
            <person name="Norbu C."/>
            <person name="Norbu N."/>
            <person name="O'donnell P."/>
            <person name="Okoawo O."/>
            <person name="O'leary S."/>
            <person name="Omotosho B."/>
            <person name="O'neill K."/>
            <person name="Osman S."/>
            <person name="Parker S."/>
            <person name="Perrin D."/>
            <person name="Phunkhang P."/>
            <person name="Piqani B."/>
            <person name="Purcell S."/>
            <person name="Rachupka T."/>
            <person name="Ramasamy U."/>
            <person name="Rameau R."/>
            <person name="Ray V."/>
            <person name="Raymond C."/>
            <person name="Retta R."/>
            <person name="Richardson S."/>
            <person name="Rise C."/>
            <person name="Rodriguez J."/>
            <person name="Rogers J."/>
            <person name="Rogov P."/>
            <person name="Rutman M."/>
            <person name="Schupbach R."/>
            <person name="Seaman C."/>
            <person name="Settipalli S."/>
            <person name="Sharpe T."/>
            <person name="Sheridan J."/>
            <person name="Sherpa N."/>
            <person name="Shi J."/>
            <person name="Smirnov S."/>
            <person name="Smith C."/>
            <person name="Sougnez C."/>
            <person name="Spencer B."/>
            <person name="Stalker J."/>
            <person name="Stange-thomann N."/>
            <person name="Stavropoulos S."/>
            <person name="Stetson K."/>
            <person name="Stone C."/>
            <person name="Stone S."/>
            <person name="Stubbs M."/>
            <person name="Talamas J."/>
            <person name="Tchuinga P."/>
            <person name="Tenzing P."/>
            <person name="Tesfaye S."/>
            <person name="Theodore J."/>
            <person name="Thoulutsang Y."/>
            <person name="Topham K."/>
            <person name="Towey S."/>
            <person name="Tsamla T."/>
            <person name="Tsomo N."/>
            <person name="Vallee D."/>
            <person name="Vassiliev H."/>
            <person name="Venkataraman V."/>
            <person name="Vinson J."/>
            <person name="Vo A."/>
            <person name="Wade C."/>
            <person name="Wang S."/>
            <person name="Wangchuk T."/>
            <person name="Wangdi T."/>
            <person name="Whittaker C."/>
            <person name="Wilkinson J."/>
            <person name="Wu Y."/>
            <person name="Wyman D."/>
            <person name="Yadav S."/>
            <person name="Yang S."/>
            <person name="Yang X."/>
            <person name="Yeager S."/>
            <person name="Yee E."/>
            <person name="Young G."/>
            <person name="Zainoun J."/>
            <person name="Zembeck L."/>
            <person name="Zimmer A."/>
            <person name="Zody M."/>
            <person name="Lander E."/>
        </authorList>
    </citation>
    <scope>NUCLEOTIDE SEQUENCE [LARGE SCALE GENOMIC DNA]</scope>
</reference>
<dbReference type="OMA" id="PGIANCA"/>
<accession>H2ZCA4</accession>
<dbReference type="GeneTree" id="ENSGT00940000168302"/>
<dbReference type="SUPFAM" id="SSF56112">
    <property type="entry name" value="Protein kinase-like (PK-like)"/>
    <property type="match status" value="1"/>
</dbReference>
<evidence type="ECO:0000256" key="7">
    <source>
        <dbReference type="RuleBase" id="RU000304"/>
    </source>
</evidence>
<evidence type="ECO:0000256" key="3">
    <source>
        <dbReference type="ARBA" id="ARBA00022741"/>
    </source>
</evidence>
<dbReference type="Pfam" id="PF00069">
    <property type="entry name" value="Pkinase"/>
    <property type="match status" value="1"/>
</dbReference>
<comment type="similarity">
    <text evidence="7">Belongs to the protein kinase superfamily.</text>
</comment>
<dbReference type="PROSITE" id="PS00108">
    <property type="entry name" value="PROTEIN_KINASE_ST"/>
    <property type="match status" value="1"/>
</dbReference>
<evidence type="ECO:0000256" key="5">
    <source>
        <dbReference type="ARBA" id="ARBA00022840"/>
    </source>
</evidence>
<keyword evidence="2" id="KW-0808">Transferase</keyword>
<reference evidence="9" key="2">
    <citation type="submission" date="2025-08" db="UniProtKB">
        <authorList>
            <consortium name="Ensembl"/>
        </authorList>
    </citation>
    <scope>IDENTIFICATION</scope>
</reference>
<evidence type="ECO:0000256" key="4">
    <source>
        <dbReference type="ARBA" id="ARBA00022777"/>
    </source>
</evidence>
<name>H2ZCA4_CIOSA</name>
<evidence type="ECO:0000256" key="1">
    <source>
        <dbReference type="ARBA" id="ARBA00022527"/>
    </source>
</evidence>
<evidence type="ECO:0000313" key="10">
    <source>
        <dbReference type="Proteomes" id="UP000007875"/>
    </source>
</evidence>
<dbReference type="InterPro" id="IPR011009">
    <property type="entry name" value="Kinase-like_dom_sf"/>
</dbReference>
<proteinExistence type="inferred from homology"/>